<name>A0ABD3RLU9_9LAMI</name>
<dbReference type="Proteomes" id="UP001634393">
    <property type="component" value="Unassembled WGS sequence"/>
</dbReference>
<organism evidence="1 2">
    <name type="scientific">Penstemon smallii</name>
    <dbReference type="NCBI Taxonomy" id="265156"/>
    <lineage>
        <taxon>Eukaryota</taxon>
        <taxon>Viridiplantae</taxon>
        <taxon>Streptophyta</taxon>
        <taxon>Embryophyta</taxon>
        <taxon>Tracheophyta</taxon>
        <taxon>Spermatophyta</taxon>
        <taxon>Magnoliopsida</taxon>
        <taxon>eudicotyledons</taxon>
        <taxon>Gunneridae</taxon>
        <taxon>Pentapetalae</taxon>
        <taxon>asterids</taxon>
        <taxon>lamiids</taxon>
        <taxon>Lamiales</taxon>
        <taxon>Plantaginaceae</taxon>
        <taxon>Cheloneae</taxon>
        <taxon>Penstemon</taxon>
    </lineage>
</organism>
<evidence type="ECO:0000313" key="2">
    <source>
        <dbReference type="Proteomes" id="UP001634393"/>
    </source>
</evidence>
<gene>
    <name evidence="1" type="ORF">ACJIZ3_015136</name>
</gene>
<protein>
    <submittedName>
        <fullName evidence="1">Uncharacterized protein</fullName>
    </submittedName>
</protein>
<dbReference type="EMBL" id="JBJXBP010000008">
    <property type="protein sequence ID" value="KAL3813868.1"/>
    <property type="molecule type" value="Genomic_DNA"/>
</dbReference>
<proteinExistence type="predicted"/>
<dbReference type="AlphaFoldDB" id="A0ABD3RLU9"/>
<evidence type="ECO:0000313" key="1">
    <source>
        <dbReference type="EMBL" id="KAL3813868.1"/>
    </source>
</evidence>
<keyword evidence="2" id="KW-1185">Reference proteome</keyword>
<reference evidence="1 2" key="1">
    <citation type="submission" date="2024-12" db="EMBL/GenBank/DDBJ databases">
        <title>The unique morphological basis and parallel evolutionary history of personate flowers in Penstemon.</title>
        <authorList>
            <person name="Depatie T.H."/>
            <person name="Wessinger C.A."/>
        </authorList>
    </citation>
    <scope>NUCLEOTIDE SEQUENCE [LARGE SCALE GENOMIC DNA]</scope>
    <source>
        <strain evidence="1">WTNN_2</strain>
        <tissue evidence="1">Leaf</tissue>
    </source>
</reference>
<sequence length="74" mass="8330">MVTGKRFDRYHELGQHAFGEKLGEVGANIVYTLSCILTNLFPLPGFWISSEDLCIVCSIIIMLKTNYSIEAECE</sequence>
<comment type="caution">
    <text evidence="1">The sequence shown here is derived from an EMBL/GenBank/DDBJ whole genome shotgun (WGS) entry which is preliminary data.</text>
</comment>
<accession>A0ABD3RLU9</accession>